<name>A0A081BQ59_9BACT</name>
<evidence type="ECO:0000256" key="3">
    <source>
        <dbReference type="ARBA" id="ARBA00023125"/>
    </source>
</evidence>
<dbReference type="PANTHER" id="PTHR30146">
    <property type="entry name" value="LACI-RELATED TRANSCRIPTIONAL REPRESSOR"/>
    <property type="match status" value="1"/>
</dbReference>
<gene>
    <name evidence="6" type="ORF">U14_03776</name>
</gene>
<evidence type="ECO:0000256" key="1">
    <source>
        <dbReference type="ARBA" id="ARBA00022491"/>
    </source>
</evidence>
<evidence type="ECO:0000313" key="7">
    <source>
        <dbReference type="Proteomes" id="UP000030700"/>
    </source>
</evidence>
<keyword evidence="1" id="KW-0678">Repressor</keyword>
<evidence type="ECO:0000256" key="2">
    <source>
        <dbReference type="ARBA" id="ARBA00023015"/>
    </source>
</evidence>
<dbReference type="SUPFAM" id="SSF47413">
    <property type="entry name" value="lambda repressor-like DNA-binding domains"/>
    <property type="match status" value="1"/>
</dbReference>
<accession>A0A081BQ59</accession>
<dbReference type="Gene3D" id="1.10.260.40">
    <property type="entry name" value="lambda repressor-like DNA-binding domains"/>
    <property type="match status" value="1"/>
</dbReference>
<dbReference type="Pfam" id="PF00356">
    <property type="entry name" value="LacI"/>
    <property type="match status" value="1"/>
</dbReference>
<evidence type="ECO:0000313" key="6">
    <source>
        <dbReference type="EMBL" id="GAK52525.1"/>
    </source>
</evidence>
<dbReference type="GO" id="GO:0003700">
    <property type="term" value="F:DNA-binding transcription factor activity"/>
    <property type="evidence" value="ECO:0007669"/>
    <property type="project" value="TreeGrafter"/>
</dbReference>
<proteinExistence type="predicted"/>
<keyword evidence="3" id="KW-0238">DNA-binding</keyword>
<keyword evidence="7" id="KW-1185">Reference proteome</keyword>
<evidence type="ECO:0000259" key="5">
    <source>
        <dbReference type="PROSITE" id="PS50932"/>
    </source>
</evidence>
<dbReference type="InterPro" id="IPR028082">
    <property type="entry name" value="Peripla_BP_I"/>
</dbReference>
<dbReference type="GO" id="GO:0000976">
    <property type="term" value="F:transcription cis-regulatory region binding"/>
    <property type="evidence" value="ECO:0007669"/>
    <property type="project" value="TreeGrafter"/>
</dbReference>
<dbReference type="Proteomes" id="UP000030700">
    <property type="component" value="Unassembled WGS sequence"/>
</dbReference>
<dbReference type="InterPro" id="IPR010982">
    <property type="entry name" value="Lambda_DNA-bd_dom_sf"/>
</dbReference>
<dbReference type="PANTHER" id="PTHR30146:SF148">
    <property type="entry name" value="HTH-TYPE TRANSCRIPTIONAL REPRESSOR PURR-RELATED"/>
    <property type="match status" value="1"/>
</dbReference>
<sequence length="358" mass="40024">MAIRPEKKQHPAQKKAVTRQDVAELADVSSAVVSYVINNGPRPVAEETKKRVLKAIEKLGYRPNKHAQRLKSRSAKGKRQLGIIMGGNGEILLRPYYADVLFGIYDEAYRQGYHIRFLHFFEELHDPTLFNEYIHPDEISALILFPIQKSLLDSHDQTLLQRILKRIDNIVCLELPIASLPSVIFDRAEAARVAVTHLIHSGHQRIAYVGEIDERLDGYRQALLEHGLPYDERLIKSSGKHDNAPDEGYEGARQLVELESRPTAVFAVCDEIALGVLGALHDCGIRVPDDIALTSIDDLEFAAIVRPALTTVHVPRRQIGIQALRLVAMHADYPDPPAVSMLLPTELIVRESCGAKKA</sequence>
<dbReference type="STRING" id="1499966.U14_03776"/>
<dbReference type="SMART" id="SM00354">
    <property type="entry name" value="HTH_LACI"/>
    <property type="match status" value="1"/>
</dbReference>
<feature type="domain" description="HTH lacI-type" evidence="5">
    <location>
        <begin position="17"/>
        <end position="72"/>
    </location>
</feature>
<dbReference type="CDD" id="cd01392">
    <property type="entry name" value="HTH_LacI"/>
    <property type="match status" value="1"/>
</dbReference>
<reference evidence="6" key="1">
    <citation type="journal article" date="2015" name="PeerJ">
        <title>First genomic representation of candidate bacterial phylum KSB3 points to enhanced environmental sensing as a trigger of wastewater bulking.</title>
        <authorList>
            <person name="Sekiguchi Y."/>
            <person name="Ohashi A."/>
            <person name="Parks D.H."/>
            <person name="Yamauchi T."/>
            <person name="Tyson G.W."/>
            <person name="Hugenholtz P."/>
        </authorList>
    </citation>
    <scope>NUCLEOTIDE SEQUENCE [LARGE SCALE GENOMIC DNA]</scope>
</reference>
<dbReference type="InterPro" id="IPR046335">
    <property type="entry name" value="LacI/GalR-like_sensor"/>
</dbReference>
<dbReference type="Gene3D" id="3.40.50.2300">
    <property type="match status" value="2"/>
</dbReference>
<evidence type="ECO:0000256" key="4">
    <source>
        <dbReference type="ARBA" id="ARBA00023163"/>
    </source>
</evidence>
<protein>
    <submittedName>
        <fullName evidence="6">Transcriptional regulator, LacI family</fullName>
    </submittedName>
</protein>
<organism evidence="6">
    <name type="scientific">Candidatus Moduliflexus flocculans</name>
    <dbReference type="NCBI Taxonomy" id="1499966"/>
    <lineage>
        <taxon>Bacteria</taxon>
        <taxon>Candidatus Moduliflexota</taxon>
        <taxon>Candidatus Moduliflexia</taxon>
        <taxon>Candidatus Moduliflexales</taxon>
        <taxon>Candidatus Moduliflexaceae</taxon>
    </lineage>
</organism>
<dbReference type="EMBL" id="DF820458">
    <property type="protein sequence ID" value="GAK52525.1"/>
    <property type="molecule type" value="Genomic_DNA"/>
</dbReference>
<dbReference type="InterPro" id="IPR000843">
    <property type="entry name" value="HTH_LacI"/>
</dbReference>
<dbReference type="CDD" id="cd06267">
    <property type="entry name" value="PBP1_LacI_sugar_binding-like"/>
    <property type="match status" value="1"/>
</dbReference>
<keyword evidence="2" id="KW-0805">Transcription regulation</keyword>
<dbReference type="AlphaFoldDB" id="A0A081BQ59"/>
<dbReference type="SUPFAM" id="SSF53822">
    <property type="entry name" value="Periplasmic binding protein-like I"/>
    <property type="match status" value="1"/>
</dbReference>
<dbReference type="HOGENOM" id="CLU_037628_6_1_0"/>
<keyword evidence="4" id="KW-0804">Transcription</keyword>
<dbReference type="PROSITE" id="PS50932">
    <property type="entry name" value="HTH_LACI_2"/>
    <property type="match status" value="1"/>
</dbReference>
<dbReference type="Pfam" id="PF13377">
    <property type="entry name" value="Peripla_BP_3"/>
    <property type="match status" value="1"/>
</dbReference>